<protein>
    <submittedName>
        <fullName evidence="1">Uncharacterized protein</fullName>
    </submittedName>
</protein>
<organism evidence="1 2">
    <name type="scientific">Duganella lactea</name>
    <dbReference type="NCBI Taxonomy" id="2692173"/>
    <lineage>
        <taxon>Bacteria</taxon>
        <taxon>Pseudomonadati</taxon>
        <taxon>Pseudomonadota</taxon>
        <taxon>Betaproteobacteria</taxon>
        <taxon>Burkholderiales</taxon>
        <taxon>Oxalobacteraceae</taxon>
        <taxon>Telluria group</taxon>
        <taxon>Duganella</taxon>
    </lineage>
</organism>
<comment type="caution">
    <text evidence="1">The sequence shown here is derived from an EMBL/GenBank/DDBJ whole genome shotgun (WGS) entry which is preliminary data.</text>
</comment>
<dbReference type="EMBL" id="WWCO01000006">
    <property type="protein sequence ID" value="MYM34896.1"/>
    <property type="molecule type" value="Genomic_DNA"/>
</dbReference>
<gene>
    <name evidence="1" type="ORF">GTP38_11150</name>
</gene>
<name>A0ABW9V5B9_9BURK</name>
<keyword evidence="2" id="KW-1185">Reference proteome</keyword>
<dbReference type="Proteomes" id="UP000449678">
    <property type="component" value="Unassembled WGS sequence"/>
</dbReference>
<reference evidence="1 2" key="1">
    <citation type="submission" date="2019-12" db="EMBL/GenBank/DDBJ databases">
        <title>Novel species isolated from a subtropical stream in China.</title>
        <authorList>
            <person name="Lu H."/>
        </authorList>
    </citation>
    <scope>NUCLEOTIDE SEQUENCE [LARGE SCALE GENOMIC DNA]</scope>
    <source>
        <strain evidence="1 2">FT94W</strain>
    </source>
</reference>
<evidence type="ECO:0000313" key="2">
    <source>
        <dbReference type="Proteomes" id="UP000449678"/>
    </source>
</evidence>
<accession>A0ABW9V5B9</accession>
<dbReference type="RefSeq" id="WP_160990277.1">
    <property type="nucleotide sequence ID" value="NZ_WWCO01000006.1"/>
</dbReference>
<evidence type="ECO:0000313" key="1">
    <source>
        <dbReference type="EMBL" id="MYM34896.1"/>
    </source>
</evidence>
<proteinExistence type="predicted"/>
<sequence length="164" mass="18443">MSRTAIVAGAVAAITIAAGFTLRIKYDDWFVFPKTRQMVADQLVDPLSAQFRNDWIAKDGWHCGEVNAKNGMGGYGGFKRFIAGQQNKIIYLEGVGMLGDTSHEEWMAILDKQIAFNENWAKNREKYAELGLRLPPESERREKAKAEVFEDHWKAICEASAITS</sequence>